<evidence type="ECO:0000313" key="3">
    <source>
        <dbReference type="Proteomes" id="UP000799421"/>
    </source>
</evidence>
<gene>
    <name evidence="2" type="ORF">K470DRAFT_104319</name>
</gene>
<keyword evidence="3" id="KW-1185">Reference proteome</keyword>
<accession>A0A6A7C7R5</accession>
<dbReference type="Proteomes" id="UP000799421">
    <property type="component" value="Unassembled WGS sequence"/>
</dbReference>
<reference evidence="2" key="1">
    <citation type="journal article" date="2020" name="Stud. Mycol.">
        <title>101 Dothideomycetes genomes: a test case for predicting lifestyles and emergence of pathogens.</title>
        <authorList>
            <person name="Haridas S."/>
            <person name="Albert R."/>
            <person name="Binder M."/>
            <person name="Bloem J."/>
            <person name="Labutti K."/>
            <person name="Salamov A."/>
            <person name="Andreopoulos B."/>
            <person name="Baker S."/>
            <person name="Barry K."/>
            <person name="Bills G."/>
            <person name="Bluhm B."/>
            <person name="Cannon C."/>
            <person name="Castanera R."/>
            <person name="Culley D."/>
            <person name="Daum C."/>
            <person name="Ezra D."/>
            <person name="Gonzalez J."/>
            <person name="Henrissat B."/>
            <person name="Kuo A."/>
            <person name="Liang C."/>
            <person name="Lipzen A."/>
            <person name="Lutzoni F."/>
            <person name="Magnuson J."/>
            <person name="Mondo S."/>
            <person name="Nolan M."/>
            <person name="Ohm R."/>
            <person name="Pangilinan J."/>
            <person name="Park H.-J."/>
            <person name="Ramirez L."/>
            <person name="Alfaro M."/>
            <person name="Sun H."/>
            <person name="Tritt A."/>
            <person name="Yoshinaga Y."/>
            <person name="Zwiers L.-H."/>
            <person name="Turgeon B."/>
            <person name="Goodwin S."/>
            <person name="Spatafora J."/>
            <person name="Crous P."/>
            <person name="Grigoriev I."/>
        </authorList>
    </citation>
    <scope>NUCLEOTIDE SEQUENCE</scope>
    <source>
        <strain evidence="2">CBS 480.64</strain>
    </source>
</reference>
<feature type="region of interest" description="Disordered" evidence="1">
    <location>
        <begin position="165"/>
        <end position="185"/>
    </location>
</feature>
<protein>
    <submittedName>
        <fullName evidence="2">Uncharacterized protein</fullName>
    </submittedName>
</protein>
<dbReference type="AlphaFoldDB" id="A0A6A7C7R5"/>
<evidence type="ECO:0000256" key="1">
    <source>
        <dbReference type="SAM" id="MobiDB-lite"/>
    </source>
</evidence>
<proteinExistence type="predicted"/>
<dbReference type="EMBL" id="MU005960">
    <property type="protein sequence ID" value="KAF2863551.1"/>
    <property type="molecule type" value="Genomic_DNA"/>
</dbReference>
<sequence length="229" mass="26282">MKRICCVIISKRWLRIVQRKPIRQVPFRRHSRFPCGLFGLFMATQWTSRSGRASTVVIFTGNWATIIQRSDAYKYKDDQQARTFATFQGHRREDKRINSKCTVCGVHQARPRSECKVLRDYRLASPDHEMNQPVMFCVLTWLNEPAKALKAENWFDPQARVSRQGTFVPKPHRPRSRTPLPDLRATYQTPMPNLGIATTSMATVIASQTACMTVGYGTAAQNPHICNNR</sequence>
<evidence type="ECO:0000313" key="2">
    <source>
        <dbReference type="EMBL" id="KAF2863551.1"/>
    </source>
</evidence>
<organism evidence="2 3">
    <name type="scientific">Piedraia hortae CBS 480.64</name>
    <dbReference type="NCBI Taxonomy" id="1314780"/>
    <lineage>
        <taxon>Eukaryota</taxon>
        <taxon>Fungi</taxon>
        <taxon>Dikarya</taxon>
        <taxon>Ascomycota</taxon>
        <taxon>Pezizomycotina</taxon>
        <taxon>Dothideomycetes</taxon>
        <taxon>Dothideomycetidae</taxon>
        <taxon>Capnodiales</taxon>
        <taxon>Piedraiaceae</taxon>
        <taxon>Piedraia</taxon>
    </lineage>
</organism>
<name>A0A6A7C7R5_9PEZI</name>